<dbReference type="EMBL" id="CAXAMN010015113">
    <property type="protein sequence ID" value="CAK9045062.1"/>
    <property type="molecule type" value="Genomic_DNA"/>
</dbReference>
<proteinExistence type="predicted"/>
<protein>
    <submittedName>
        <fullName evidence="1">Uncharacterized protein</fullName>
    </submittedName>
</protein>
<dbReference type="Proteomes" id="UP001642484">
    <property type="component" value="Unassembled WGS sequence"/>
</dbReference>
<evidence type="ECO:0000313" key="2">
    <source>
        <dbReference type="Proteomes" id="UP001642484"/>
    </source>
</evidence>
<accession>A0ABP0M2T6</accession>
<evidence type="ECO:0000313" key="1">
    <source>
        <dbReference type="EMBL" id="CAK9045062.1"/>
    </source>
</evidence>
<gene>
    <name evidence="1" type="ORF">CCMP2556_LOCUS23617</name>
</gene>
<comment type="caution">
    <text evidence="1">The sequence shown here is derived from an EMBL/GenBank/DDBJ whole genome shotgun (WGS) entry which is preliminary data.</text>
</comment>
<sequence>MRRARAGLGRRAIDTFLVPGPKIDVGKLAMAIAPLAAHIDISCLVFFTLGVKPEIISAVAGGSLGIHGMCFGRKSAGTFLSLTKWGCFKHVDIFFGWT</sequence>
<keyword evidence="2" id="KW-1185">Reference proteome</keyword>
<name>A0ABP0M2T6_9DINO</name>
<reference evidence="1 2" key="1">
    <citation type="submission" date="2024-02" db="EMBL/GenBank/DDBJ databases">
        <authorList>
            <person name="Chen Y."/>
            <person name="Shah S."/>
            <person name="Dougan E. K."/>
            <person name="Thang M."/>
            <person name="Chan C."/>
        </authorList>
    </citation>
    <scope>NUCLEOTIDE SEQUENCE [LARGE SCALE GENOMIC DNA]</scope>
</reference>
<organism evidence="1 2">
    <name type="scientific">Durusdinium trenchii</name>
    <dbReference type="NCBI Taxonomy" id="1381693"/>
    <lineage>
        <taxon>Eukaryota</taxon>
        <taxon>Sar</taxon>
        <taxon>Alveolata</taxon>
        <taxon>Dinophyceae</taxon>
        <taxon>Suessiales</taxon>
        <taxon>Symbiodiniaceae</taxon>
        <taxon>Durusdinium</taxon>
    </lineage>
</organism>